<dbReference type="AlphaFoldDB" id="A0AAN9MVP9"/>
<dbReference type="Proteomes" id="UP001367508">
    <property type="component" value="Unassembled WGS sequence"/>
</dbReference>
<protein>
    <submittedName>
        <fullName evidence="1">Uncharacterized protein</fullName>
    </submittedName>
</protein>
<comment type="caution">
    <text evidence="1">The sequence shown here is derived from an EMBL/GenBank/DDBJ whole genome shotgun (WGS) entry which is preliminary data.</text>
</comment>
<name>A0AAN9MVP9_CANGL</name>
<sequence length="86" mass="9095">MNCGRSGIEGTSYALELSGAATSIDYFRSVGGEGSILGVSSPCGYSKIGNHEERSHGGIEAWPGVIADVNPPILLFVFMEELYLRG</sequence>
<keyword evidence="2" id="KW-1185">Reference proteome</keyword>
<gene>
    <name evidence="1" type="ORF">VNO77_03914</name>
</gene>
<evidence type="ECO:0000313" key="2">
    <source>
        <dbReference type="Proteomes" id="UP001367508"/>
    </source>
</evidence>
<evidence type="ECO:0000313" key="1">
    <source>
        <dbReference type="EMBL" id="KAK7361829.1"/>
    </source>
</evidence>
<reference evidence="1 2" key="1">
    <citation type="submission" date="2024-01" db="EMBL/GenBank/DDBJ databases">
        <title>The genomes of 5 underutilized Papilionoideae crops provide insights into root nodulation and disease resistanc.</title>
        <authorList>
            <person name="Jiang F."/>
        </authorList>
    </citation>
    <scope>NUCLEOTIDE SEQUENCE [LARGE SCALE GENOMIC DNA]</scope>
    <source>
        <strain evidence="1">LVBAO_FW01</strain>
        <tissue evidence="1">Leaves</tissue>
    </source>
</reference>
<dbReference type="EMBL" id="JAYMYQ010000001">
    <property type="protein sequence ID" value="KAK7361829.1"/>
    <property type="molecule type" value="Genomic_DNA"/>
</dbReference>
<organism evidence="1 2">
    <name type="scientific">Canavalia gladiata</name>
    <name type="common">Sword bean</name>
    <name type="synonym">Dolichos gladiatus</name>
    <dbReference type="NCBI Taxonomy" id="3824"/>
    <lineage>
        <taxon>Eukaryota</taxon>
        <taxon>Viridiplantae</taxon>
        <taxon>Streptophyta</taxon>
        <taxon>Embryophyta</taxon>
        <taxon>Tracheophyta</taxon>
        <taxon>Spermatophyta</taxon>
        <taxon>Magnoliopsida</taxon>
        <taxon>eudicotyledons</taxon>
        <taxon>Gunneridae</taxon>
        <taxon>Pentapetalae</taxon>
        <taxon>rosids</taxon>
        <taxon>fabids</taxon>
        <taxon>Fabales</taxon>
        <taxon>Fabaceae</taxon>
        <taxon>Papilionoideae</taxon>
        <taxon>50 kb inversion clade</taxon>
        <taxon>NPAAA clade</taxon>
        <taxon>indigoferoid/millettioid clade</taxon>
        <taxon>Phaseoleae</taxon>
        <taxon>Canavalia</taxon>
    </lineage>
</organism>
<proteinExistence type="predicted"/>
<accession>A0AAN9MVP9</accession>